<name>A0A189PGR5_AERSS</name>
<reference evidence="2" key="1">
    <citation type="submission" date="2015-06" db="EMBL/GenBank/DDBJ databases">
        <title>Antimicrobial resistance-carrying plasmid pAsa4 variants found in Aeromonas salmonicida subsp. salmonicida: general architecture, construction blocks and gene elimination.</title>
        <authorList>
            <person name="Tanaka K.H."/>
            <person name="Vincent A.T."/>
            <person name="Trudel M.V."/>
            <person name="Paquet V.E."/>
            <person name="Frenette M."/>
            <person name="Charette S.J."/>
        </authorList>
    </citation>
    <scope>NUCLEOTIDE SEQUENCE</scope>
    <source>
        <strain evidence="1">01-B522</strain>
        <strain evidence="2">JF2267</strain>
        <plasmid evidence="1">pAsa4b</plasmid>
        <plasmid evidence="2">pAsa4c</plasmid>
    </source>
</reference>
<proteinExistence type="predicted"/>
<organism evidence="2">
    <name type="scientific">Aeromonas salmonicida subsp. salmonicida</name>
    <dbReference type="NCBI Taxonomy" id="29491"/>
    <lineage>
        <taxon>Bacteria</taxon>
        <taxon>Pseudomonadati</taxon>
        <taxon>Pseudomonadota</taxon>
        <taxon>Gammaproteobacteria</taxon>
        <taxon>Aeromonadales</taxon>
        <taxon>Aeromonadaceae</taxon>
        <taxon>Aeromonas</taxon>
    </lineage>
</organism>
<sequence length="146" mass="16989">MGLLCSPFKENKKMTYQASLAPISKEELNTIPCFRYINLEVQEADLEQWDQWFMQYRRKPHVYSTKRQGCSTFRVELQGGEFVDVDWRVYRTWCNTFHLRYAPLLNELGVKATNPHIGSETQFLVAKLMDNGWCPKALADCSVGTN</sequence>
<evidence type="ECO:0000313" key="2">
    <source>
        <dbReference type="EMBL" id="ALL42379.1"/>
    </source>
</evidence>
<protein>
    <submittedName>
        <fullName evidence="2">Uncharacterized protein</fullName>
    </submittedName>
</protein>
<accession>A0A189PGR5</accession>
<geneLocation type="plasmid" evidence="1">
    <name>pAsa4b</name>
</geneLocation>
<dbReference type="EMBL" id="KT033469">
    <property type="protein sequence ID" value="ALL42225.1"/>
    <property type="molecule type" value="Genomic_DNA"/>
</dbReference>
<dbReference type="EMBL" id="KT033470">
    <property type="protein sequence ID" value="ALL42379.1"/>
    <property type="molecule type" value="Genomic_DNA"/>
</dbReference>
<dbReference type="AlphaFoldDB" id="A0A189PGR5"/>
<evidence type="ECO:0000313" key="1">
    <source>
        <dbReference type="EMBL" id="ALL42225.1"/>
    </source>
</evidence>
<keyword evidence="2" id="KW-0614">Plasmid</keyword>
<geneLocation type="plasmid" evidence="2">
    <name>pAsa4c</name>
</geneLocation>